<dbReference type="InterPro" id="IPR027267">
    <property type="entry name" value="AH/BAR_dom_sf"/>
</dbReference>
<dbReference type="PROSITE" id="PS50002">
    <property type="entry name" value="SH3"/>
    <property type="match status" value="1"/>
</dbReference>
<evidence type="ECO:0000256" key="3">
    <source>
        <dbReference type="SAM" id="MobiDB-lite"/>
    </source>
</evidence>
<dbReference type="InterPro" id="IPR036028">
    <property type="entry name" value="SH3-like_dom_sf"/>
</dbReference>
<dbReference type="GO" id="GO:1990528">
    <property type="term" value="C:Rvs161p-Rvs167p complex"/>
    <property type="evidence" value="ECO:0007669"/>
    <property type="project" value="TreeGrafter"/>
</dbReference>
<gene>
    <name evidence="6" type="ORF">AMORRO_LOCUS3449</name>
</gene>
<dbReference type="InterPro" id="IPR046982">
    <property type="entry name" value="BIN3/RVS161-like"/>
</dbReference>
<accession>A0A9N8ZRV8</accession>
<dbReference type="PROSITE" id="PS51021">
    <property type="entry name" value="BAR"/>
    <property type="match status" value="1"/>
</dbReference>
<dbReference type="AlphaFoldDB" id="A0A9N8ZRV8"/>
<organism evidence="6 7">
    <name type="scientific">Acaulospora morrowiae</name>
    <dbReference type="NCBI Taxonomy" id="94023"/>
    <lineage>
        <taxon>Eukaryota</taxon>
        <taxon>Fungi</taxon>
        <taxon>Fungi incertae sedis</taxon>
        <taxon>Mucoromycota</taxon>
        <taxon>Glomeromycotina</taxon>
        <taxon>Glomeromycetes</taxon>
        <taxon>Diversisporales</taxon>
        <taxon>Acaulosporaceae</taxon>
        <taxon>Acaulospora</taxon>
    </lineage>
</organism>
<feature type="domain" description="SH3" evidence="4">
    <location>
        <begin position="397"/>
        <end position="458"/>
    </location>
</feature>
<dbReference type="SUPFAM" id="SSF103657">
    <property type="entry name" value="BAR/IMD domain-like"/>
    <property type="match status" value="1"/>
</dbReference>
<evidence type="ECO:0000259" key="4">
    <source>
        <dbReference type="PROSITE" id="PS50002"/>
    </source>
</evidence>
<evidence type="ECO:0000256" key="2">
    <source>
        <dbReference type="PROSITE-ProRule" id="PRU00192"/>
    </source>
</evidence>
<dbReference type="SUPFAM" id="SSF50044">
    <property type="entry name" value="SH3-domain"/>
    <property type="match status" value="1"/>
</dbReference>
<proteinExistence type="predicted"/>
<evidence type="ECO:0000313" key="7">
    <source>
        <dbReference type="Proteomes" id="UP000789342"/>
    </source>
</evidence>
<dbReference type="InterPro" id="IPR001452">
    <property type="entry name" value="SH3_domain"/>
</dbReference>
<dbReference type="GO" id="GO:0031097">
    <property type="term" value="C:medial cortex"/>
    <property type="evidence" value="ECO:0007669"/>
    <property type="project" value="TreeGrafter"/>
</dbReference>
<dbReference type="Gene3D" id="2.30.30.40">
    <property type="entry name" value="SH3 Domains"/>
    <property type="match status" value="1"/>
</dbReference>
<dbReference type="GO" id="GO:0008289">
    <property type="term" value="F:lipid binding"/>
    <property type="evidence" value="ECO:0007669"/>
    <property type="project" value="TreeGrafter"/>
</dbReference>
<dbReference type="GO" id="GO:0030479">
    <property type="term" value="C:actin cortical patch"/>
    <property type="evidence" value="ECO:0007669"/>
    <property type="project" value="TreeGrafter"/>
</dbReference>
<feature type="compositionally biased region" description="Basic and acidic residues" evidence="3">
    <location>
        <begin position="281"/>
        <end position="295"/>
    </location>
</feature>
<feature type="domain" description="BAR" evidence="5">
    <location>
        <begin position="17"/>
        <end position="268"/>
    </location>
</feature>
<dbReference type="OrthoDB" id="443981at2759"/>
<dbReference type="GO" id="GO:0097320">
    <property type="term" value="P:plasma membrane tubulation"/>
    <property type="evidence" value="ECO:0007669"/>
    <property type="project" value="TreeGrafter"/>
</dbReference>
<dbReference type="GO" id="GO:0006897">
    <property type="term" value="P:endocytosis"/>
    <property type="evidence" value="ECO:0007669"/>
    <property type="project" value="InterPro"/>
</dbReference>
<feature type="region of interest" description="Disordered" evidence="3">
    <location>
        <begin position="281"/>
        <end position="394"/>
    </location>
</feature>
<evidence type="ECO:0000259" key="5">
    <source>
        <dbReference type="PROSITE" id="PS51021"/>
    </source>
</evidence>
<dbReference type="FunFam" id="2.30.30.40:FF:000100">
    <property type="entry name" value="SH3 domain-containing YSC84-like protein 1"/>
    <property type="match status" value="1"/>
</dbReference>
<dbReference type="GO" id="GO:0043332">
    <property type="term" value="C:mating projection tip"/>
    <property type="evidence" value="ECO:0007669"/>
    <property type="project" value="TreeGrafter"/>
</dbReference>
<protein>
    <submittedName>
        <fullName evidence="6">14566_t:CDS:1</fullName>
    </submittedName>
</protein>
<feature type="compositionally biased region" description="Basic and acidic residues" evidence="3">
    <location>
        <begin position="316"/>
        <end position="330"/>
    </location>
</feature>
<dbReference type="PRINTS" id="PR00452">
    <property type="entry name" value="SH3DOMAIN"/>
</dbReference>
<comment type="caution">
    <text evidence="6">The sequence shown here is derived from an EMBL/GenBank/DDBJ whole genome shotgun (WGS) entry which is preliminary data.</text>
</comment>
<keyword evidence="7" id="KW-1185">Reference proteome</keyword>
<dbReference type="EMBL" id="CAJVPV010001689">
    <property type="protein sequence ID" value="CAG8505175.1"/>
    <property type="molecule type" value="Genomic_DNA"/>
</dbReference>
<evidence type="ECO:0000256" key="1">
    <source>
        <dbReference type="ARBA" id="ARBA00022443"/>
    </source>
</evidence>
<feature type="compositionally biased region" description="Low complexity" evidence="3">
    <location>
        <begin position="296"/>
        <end position="312"/>
    </location>
</feature>
<dbReference type="Pfam" id="PF03114">
    <property type="entry name" value="BAR"/>
    <property type="match status" value="1"/>
</dbReference>
<dbReference type="CDD" id="cd07599">
    <property type="entry name" value="BAR_Rvs167p"/>
    <property type="match status" value="1"/>
</dbReference>
<dbReference type="SMART" id="SM00326">
    <property type="entry name" value="SH3"/>
    <property type="match status" value="1"/>
</dbReference>
<name>A0A9N8ZRV8_9GLOM</name>
<dbReference type="PANTHER" id="PTHR47174">
    <property type="entry name" value="BRIDGING INTEGRATOR 3"/>
    <property type="match status" value="1"/>
</dbReference>
<dbReference type="SMART" id="SM00721">
    <property type="entry name" value="BAR"/>
    <property type="match status" value="1"/>
</dbReference>
<dbReference type="PANTHER" id="PTHR47174:SF1">
    <property type="entry name" value="REDUCED VIABILITY UPON STARVATION PROTEIN 167"/>
    <property type="match status" value="1"/>
</dbReference>
<dbReference type="Proteomes" id="UP000789342">
    <property type="component" value="Unassembled WGS sequence"/>
</dbReference>
<reference evidence="6" key="1">
    <citation type="submission" date="2021-06" db="EMBL/GenBank/DDBJ databases">
        <authorList>
            <person name="Kallberg Y."/>
            <person name="Tangrot J."/>
            <person name="Rosling A."/>
        </authorList>
    </citation>
    <scope>NUCLEOTIDE SEQUENCE</scope>
    <source>
        <strain evidence="6">CL551</strain>
    </source>
</reference>
<evidence type="ECO:0000313" key="6">
    <source>
        <dbReference type="EMBL" id="CAG8505175.1"/>
    </source>
</evidence>
<sequence>MSWKGTSKAFGRMPQQVLSKTGIRSATKDRRFEDVNSQFNELTKMTEKFHSDVIKFRDSMSNMINYQANTADLLVELYENIQGEGSSEGSVTRRVKTPARSMKAVETYSGIMSEIRDLVLPELDTIDVKVVEPAVEFMKIIKAIKKTVTKRDHKKVDYDRYKLNLTKLQEKKERSLSDEKQMFKLEEQFDQATQDYEYYNDILKKELPLFFEYRVEFIEPVVESFYNIQLNIYGILLERFEQLVEIGYFDTESDLIRHFESRKEESHNLLEELTIIDRRKQERLTVPQEARRSRSSDTSSARSSGRTSNSNRIRSHSPDYRTTHSERDHYDEDEDDDAPPEYTPTPVVTSPKPRKAPPEYSQKPKIEPPAYSSKPVVSIPKPKKAPPPRPPIAPKPKLTRYVIALYDYDAQADGDLSFRKDDKIEVVERTPDVNDWWKGRLNGKVGMFPGDYKIFFSISSFNARIPKFMY</sequence>
<dbReference type="Gene3D" id="1.20.1270.60">
    <property type="entry name" value="Arfaptin homology (AH) domain/BAR domain"/>
    <property type="match status" value="1"/>
</dbReference>
<dbReference type="InterPro" id="IPR004148">
    <property type="entry name" value="BAR_dom"/>
</dbReference>
<dbReference type="Pfam" id="PF00018">
    <property type="entry name" value="SH3_1"/>
    <property type="match status" value="1"/>
</dbReference>
<keyword evidence="1 2" id="KW-0728">SH3 domain</keyword>
<dbReference type="GO" id="GO:0051666">
    <property type="term" value="P:actin cortical patch localization"/>
    <property type="evidence" value="ECO:0007669"/>
    <property type="project" value="InterPro"/>
</dbReference>